<keyword evidence="4 6" id="KW-1133">Transmembrane helix</keyword>
<dbReference type="AlphaFoldDB" id="A0A4V2QCQ8"/>
<comment type="subcellular location">
    <subcellularLocation>
        <location evidence="1">Cell membrane</location>
        <topology evidence="1">Multi-pass membrane protein</topology>
    </subcellularLocation>
</comment>
<dbReference type="PANTHER" id="PTHR40064:SF1">
    <property type="entry name" value="MEMBRANE PROTEIN"/>
    <property type="match status" value="1"/>
</dbReference>
<sequence>MSAALSRLAPLRVAKFALGGLLASLLASLFGLSYNTSAGVIAILSIQTTRKQTFALVARRFAAFFAAMLLAFGCFSLLGYHLAAFGLFLLLFAAFCQWFGLQEALVMNTVLVLHLYAERTINLFWLRNELLLLLTGAGVGILVNLYMPGAAKAIRRNQAQVEQAFRDILQRMADRLLTRSKQDYSDSCFAPLEQQLEGLALRARENQGNALLSDQWYFVNYVTMRQHQLTVLRRIYDNIHRLDQVPEQALSIAALLENISRSFHEHNNAAALLEQLHGMQTAMRDEPLPQSRAEFENRALLYRILYDLEDFLQLKANFSASLTDQERSRFWSN</sequence>
<dbReference type="Pfam" id="PF06081">
    <property type="entry name" value="ArAE_1"/>
    <property type="match status" value="1"/>
</dbReference>
<evidence type="ECO:0000256" key="2">
    <source>
        <dbReference type="ARBA" id="ARBA00022475"/>
    </source>
</evidence>
<keyword evidence="5 6" id="KW-0472">Membrane</keyword>
<keyword evidence="3 6" id="KW-0812">Transmembrane</keyword>
<feature type="transmembrane region" description="Helical" evidence="6">
    <location>
        <begin position="54"/>
        <end position="75"/>
    </location>
</feature>
<dbReference type="OrthoDB" id="357521at2"/>
<comment type="caution">
    <text evidence="8">The sequence shown here is derived from an EMBL/GenBank/DDBJ whole genome shotgun (WGS) entry which is preliminary data.</text>
</comment>
<dbReference type="InterPro" id="IPR021062">
    <property type="entry name" value="ArAE_1_C"/>
</dbReference>
<dbReference type="InterPro" id="IPR052984">
    <property type="entry name" value="UPF0421"/>
</dbReference>
<dbReference type="STRING" id="1650663.GCA_001486665_02869"/>
<evidence type="ECO:0000313" key="9">
    <source>
        <dbReference type="Proteomes" id="UP000295184"/>
    </source>
</evidence>
<reference evidence="8 9" key="1">
    <citation type="submission" date="2019-03" db="EMBL/GenBank/DDBJ databases">
        <title>Genomic Encyclopedia of Type Strains, Phase IV (KMG-IV): sequencing the most valuable type-strain genomes for metagenomic binning, comparative biology and taxonomic classification.</title>
        <authorList>
            <person name="Goeker M."/>
        </authorList>
    </citation>
    <scope>NUCLEOTIDE SEQUENCE [LARGE SCALE GENOMIC DNA]</scope>
    <source>
        <strain evidence="8 9">DSM 100451</strain>
    </source>
</reference>
<dbReference type="PANTHER" id="PTHR40064">
    <property type="entry name" value="MEMBRANE PROTEIN-RELATED"/>
    <property type="match status" value="1"/>
</dbReference>
<evidence type="ECO:0000256" key="6">
    <source>
        <dbReference type="SAM" id="Phobius"/>
    </source>
</evidence>
<feature type="domain" description="Putative aromatic acid exporter C-terminal" evidence="7">
    <location>
        <begin position="152"/>
        <end position="315"/>
    </location>
</feature>
<dbReference type="Proteomes" id="UP000295184">
    <property type="component" value="Unassembled WGS sequence"/>
</dbReference>
<evidence type="ECO:0000256" key="5">
    <source>
        <dbReference type="ARBA" id="ARBA00023136"/>
    </source>
</evidence>
<dbReference type="InterPro" id="IPR010343">
    <property type="entry name" value="ArAE_1"/>
</dbReference>
<keyword evidence="2" id="KW-1003">Cell membrane</keyword>
<evidence type="ECO:0000313" key="8">
    <source>
        <dbReference type="EMBL" id="TCL61297.1"/>
    </source>
</evidence>
<gene>
    <name evidence="8" type="ORF">EDD77_10235</name>
</gene>
<dbReference type="Pfam" id="PF11728">
    <property type="entry name" value="ArAE_1_C"/>
    <property type="match status" value="1"/>
</dbReference>
<name>A0A4V2QCQ8_9FIRM</name>
<dbReference type="EMBL" id="SLUM01000002">
    <property type="protein sequence ID" value="TCL61297.1"/>
    <property type="molecule type" value="Genomic_DNA"/>
</dbReference>
<protein>
    <submittedName>
        <fullName evidence="8">Uncharacterized membrane protein YgaE (UPF0421/DUF939 family)</fullName>
    </submittedName>
</protein>
<organism evidence="8 9">
    <name type="scientific">Allofournierella massiliensis</name>
    <dbReference type="NCBI Taxonomy" id="1650663"/>
    <lineage>
        <taxon>Bacteria</taxon>
        <taxon>Bacillati</taxon>
        <taxon>Bacillota</taxon>
        <taxon>Clostridia</taxon>
        <taxon>Eubacteriales</taxon>
        <taxon>Oscillospiraceae</taxon>
        <taxon>Allofournierella</taxon>
    </lineage>
</organism>
<dbReference type="Gene3D" id="1.20.120.940">
    <property type="entry name" value="Putative aromatic acid exporter, C-terminal domain"/>
    <property type="match status" value="1"/>
</dbReference>
<proteinExistence type="predicted"/>
<evidence type="ECO:0000256" key="3">
    <source>
        <dbReference type="ARBA" id="ARBA00022692"/>
    </source>
</evidence>
<evidence type="ECO:0000259" key="7">
    <source>
        <dbReference type="Pfam" id="PF11728"/>
    </source>
</evidence>
<dbReference type="InterPro" id="IPR038323">
    <property type="entry name" value="ArAE_1_C_sf"/>
</dbReference>
<dbReference type="RefSeq" id="WP_058966105.1">
    <property type="nucleotide sequence ID" value="NZ_CABKVM010000019.1"/>
</dbReference>
<dbReference type="GO" id="GO:0005886">
    <property type="term" value="C:plasma membrane"/>
    <property type="evidence" value="ECO:0007669"/>
    <property type="project" value="UniProtKB-SubCell"/>
</dbReference>
<accession>A0A4V2QCQ8</accession>
<evidence type="ECO:0000256" key="1">
    <source>
        <dbReference type="ARBA" id="ARBA00004651"/>
    </source>
</evidence>
<feature type="transmembrane region" description="Helical" evidence="6">
    <location>
        <begin position="130"/>
        <end position="147"/>
    </location>
</feature>
<evidence type="ECO:0000256" key="4">
    <source>
        <dbReference type="ARBA" id="ARBA00022989"/>
    </source>
</evidence>